<dbReference type="AlphaFoldDB" id="A0A0F9W8C7"/>
<organism evidence="1">
    <name type="scientific">marine sediment metagenome</name>
    <dbReference type="NCBI Taxonomy" id="412755"/>
    <lineage>
        <taxon>unclassified sequences</taxon>
        <taxon>metagenomes</taxon>
        <taxon>ecological metagenomes</taxon>
    </lineage>
</organism>
<gene>
    <name evidence="1" type="ORF">LCGC14_0392320</name>
</gene>
<evidence type="ECO:0000313" key="1">
    <source>
        <dbReference type="EMBL" id="KKN74293.1"/>
    </source>
</evidence>
<protein>
    <submittedName>
        <fullName evidence="1">Uncharacterized protein</fullName>
    </submittedName>
</protein>
<accession>A0A0F9W8C7</accession>
<reference evidence="1" key="1">
    <citation type="journal article" date="2015" name="Nature">
        <title>Complex archaea that bridge the gap between prokaryotes and eukaryotes.</title>
        <authorList>
            <person name="Spang A."/>
            <person name="Saw J.H."/>
            <person name="Jorgensen S.L."/>
            <person name="Zaremba-Niedzwiedzka K."/>
            <person name="Martijn J."/>
            <person name="Lind A.E."/>
            <person name="van Eijk R."/>
            <person name="Schleper C."/>
            <person name="Guy L."/>
            <person name="Ettema T.J."/>
        </authorList>
    </citation>
    <scope>NUCLEOTIDE SEQUENCE</scope>
</reference>
<proteinExistence type="predicted"/>
<comment type="caution">
    <text evidence="1">The sequence shown here is derived from an EMBL/GenBank/DDBJ whole genome shotgun (WGS) entry which is preliminary data.</text>
</comment>
<dbReference type="EMBL" id="LAZR01000329">
    <property type="protein sequence ID" value="KKN74293.1"/>
    <property type="molecule type" value="Genomic_DNA"/>
</dbReference>
<sequence length="260" mass="28792">MGLDPFDLGNPKAGSAVTARWAQSVNRSIKAQYAGLPRGAYFNGSLGILGRQPIIDIRKIPVRLTGRGTDDGFFQFTQVEWDTTTKDWKDSTVGQTHTVLGEAWERTGRKAIHLDEVVFLEPSDHVVLADGLLALEFDAPLRWIWVELTANSEISAPSNRWKLAWTEKIRSTTSFIATPWTALTGTVTVDFAINSIEDPNDAADIEGHGVDIDGTDYPGGFDVQPPDRGNPIVKLYENFDSARNRFYTIQFENVDDGTCT</sequence>
<name>A0A0F9W8C7_9ZZZZ</name>